<proteinExistence type="predicted"/>
<evidence type="ECO:0000256" key="1">
    <source>
        <dbReference type="SAM" id="MobiDB-lite"/>
    </source>
</evidence>
<sequence length="66" mass="7307">MRRFGARTRIDTTRGDRNTFDGKTTAVGKNTETDGDLVNTIVFPNPLPADTGKGCDRAVDSTRRHR</sequence>
<dbReference type="EMBL" id="CP092365">
    <property type="protein sequence ID" value="ULN53572.1"/>
    <property type="molecule type" value="Genomic_DNA"/>
</dbReference>
<dbReference type="RefSeq" id="WP_240171823.1">
    <property type="nucleotide sequence ID" value="NZ_CP092365.1"/>
</dbReference>
<reference evidence="2" key="1">
    <citation type="submission" date="2022-08" db="EMBL/GenBank/DDBJ databases">
        <title>Complete genome sequence of 14 non-tuberculosis mycobacteria type-strains.</title>
        <authorList>
            <person name="Igarashi Y."/>
            <person name="Osugi A."/>
            <person name="Mitarai S."/>
        </authorList>
    </citation>
    <scope>NUCLEOTIDE SEQUENCE</scope>
    <source>
        <strain evidence="2">DSM 45575</strain>
    </source>
</reference>
<evidence type="ECO:0000313" key="3">
    <source>
        <dbReference type="Proteomes" id="UP001055200"/>
    </source>
</evidence>
<name>A0ABY3U0R9_9MYCO</name>
<dbReference type="Proteomes" id="UP001055200">
    <property type="component" value="Chromosome"/>
</dbReference>
<accession>A0ABY3U0R9</accession>
<organism evidence="2 3">
    <name type="scientific">Mycolicibacillus parakoreensis</name>
    <dbReference type="NCBI Taxonomy" id="1069221"/>
    <lineage>
        <taxon>Bacteria</taxon>
        <taxon>Bacillati</taxon>
        <taxon>Actinomycetota</taxon>
        <taxon>Actinomycetes</taxon>
        <taxon>Mycobacteriales</taxon>
        <taxon>Mycobacteriaceae</taxon>
        <taxon>Mycolicibacillus</taxon>
    </lineage>
</organism>
<gene>
    <name evidence="2" type="ORF">MIU77_04365</name>
</gene>
<feature type="compositionally biased region" description="Basic and acidic residues" evidence="1">
    <location>
        <begin position="8"/>
        <end position="20"/>
    </location>
</feature>
<evidence type="ECO:0000313" key="2">
    <source>
        <dbReference type="EMBL" id="ULN53572.1"/>
    </source>
</evidence>
<feature type="region of interest" description="Disordered" evidence="1">
    <location>
        <begin position="1"/>
        <end position="66"/>
    </location>
</feature>
<protein>
    <submittedName>
        <fullName evidence="2">Uncharacterized protein</fullName>
    </submittedName>
</protein>
<feature type="compositionally biased region" description="Basic and acidic residues" evidence="1">
    <location>
        <begin position="53"/>
        <end position="66"/>
    </location>
</feature>
<keyword evidence="3" id="KW-1185">Reference proteome</keyword>